<keyword evidence="2" id="KW-1185">Reference proteome</keyword>
<reference evidence="1" key="1">
    <citation type="submission" date="2020-07" db="EMBL/GenBank/DDBJ databases">
        <title>Multicomponent nature underlies the extraordinary mechanical properties of spider dragline silk.</title>
        <authorList>
            <person name="Kono N."/>
            <person name="Nakamura H."/>
            <person name="Mori M."/>
            <person name="Yoshida Y."/>
            <person name="Ohtoshi R."/>
            <person name="Malay A.D."/>
            <person name="Moran D.A.P."/>
            <person name="Tomita M."/>
            <person name="Numata K."/>
            <person name="Arakawa K."/>
        </authorList>
    </citation>
    <scope>NUCLEOTIDE SEQUENCE</scope>
</reference>
<name>A0A8X6HJ55_TRICU</name>
<organism evidence="1 2">
    <name type="scientific">Trichonephila clavata</name>
    <name type="common">Joro spider</name>
    <name type="synonym">Nephila clavata</name>
    <dbReference type="NCBI Taxonomy" id="2740835"/>
    <lineage>
        <taxon>Eukaryota</taxon>
        <taxon>Metazoa</taxon>
        <taxon>Ecdysozoa</taxon>
        <taxon>Arthropoda</taxon>
        <taxon>Chelicerata</taxon>
        <taxon>Arachnida</taxon>
        <taxon>Araneae</taxon>
        <taxon>Araneomorphae</taxon>
        <taxon>Entelegynae</taxon>
        <taxon>Araneoidea</taxon>
        <taxon>Nephilidae</taxon>
        <taxon>Trichonephila</taxon>
    </lineage>
</organism>
<feature type="non-terminal residue" evidence="1">
    <location>
        <position position="69"/>
    </location>
</feature>
<gene>
    <name evidence="1" type="ORF">TNCT_223681</name>
</gene>
<proteinExistence type="predicted"/>
<sequence>SFTFYINNHYREVLRPLFQKEKETGGLVYGPISDYQYLQVLGLKYFSQVEGSISDCNNSGSCLETDLQQ</sequence>
<accession>A0A8X6HJ55</accession>
<dbReference type="Proteomes" id="UP000887116">
    <property type="component" value="Unassembled WGS sequence"/>
</dbReference>
<protein>
    <submittedName>
        <fullName evidence="1">Uncharacterized protein</fullName>
    </submittedName>
</protein>
<evidence type="ECO:0000313" key="2">
    <source>
        <dbReference type="Proteomes" id="UP000887116"/>
    </source>
</evidence>
<comment type="caution">
    <text evidence="1">The sequence shown here is derived from an EMBL/GenBank/DDBJ whole genome shotgun (WGS) entry which is preliminary data.</text>
</comment>
<dbReference type="AlphaFoldDB" id="A0A8X6HJ55"/>
<dbReference type="EMBL" id="BMAO01005801">
    <property type="protein sequence ID" value="GFR04069.1"/>
    <property type="molecule type" value="Genomic_DNA"/>
</dbReference>
<evidence type="ECO:0000313" key="1">
    <source>
        <dbReference type="EMBL" id="GFR04069.1"/>
    </source>
</evidence>